<dbReference type="EMBL" id="CYTW01000005">
    <property type="protein sequence ID" value="CUK11368.1"/>
    <property type="molecule type" value="Genomic_DNA"/>
</dbReference>
<dbReference type="SUPFAM" id="SSF46785">
    <property type="entry name" value="Winged helix' DNA-binding domain"/>
    <property type="match status" value="1"/>
</dbReference>
<dbReference type="CDD" id="cd23763">
    <property type="entry name" value="ASKHA_ATPase_ROK"/>
    <property type="match status" value="1"/>
</dbReference>
<dbReference type="InterPro" id="IPR036390">
    <property type="entry name" value="WH_DNA-bd_sf"/>
</dbReference>
<dbReference type="Pfam" id="PF13412">
    <property type="entry name" value="HTH_24"/>
    <property type="match status" value="1"/>
</dbReference>
<keyword evidence="4" id="KW-1185">Reference proteome</keyword>
<reference evidence="4" key="1">
    <citation type="submission" date="2015-09" db="EMBL/GenBank/DDBJ databases">
        <authorList>
            <person name="Rodrigo-Torres Lidia"/>
            <person name="Arahal R.David."/>
        </authorList>
    </citation>
    <scope>NUCLEOTIDE SEQUENCE [LARGE SCALE GENOMIC DNA]</scope>
    <source>
        <strain evidence="4">CECT 7735</strain>
    </source>
</reference>
<gene>
    <name evidence="3" type="primary">mlc</name>
    <name evidence="3" type="ORF">PH7735_03566</name>
</gene>
<protein>
    <submittedName>
        <fullName evidence="3">Making large colonies protein</fullName>
    </submittedName>
</protein>
<feature type="region of interest" description="Disordered" evidence="2">
    <location>
        <begin position="1"/>
        <end position="25"/>
    </location>
</feature>
<feature type="compositionally biased region" description="Basic and acidic residues" evidence="2">
    <location>
        <begin position="1"/>
        <end position="10"/>
    </location>
</feature>
<dbReference type="Pfam" id="PF00480">
    <property type="entry name" value="ROK"/>
    <property type="match status" value="1"/>
</dbReference>
<dbReference type="Proteomes" id="UP000051870">
    <property type="component" value="Unassembled WGS sequence"/>
</dbReference>
<accession>A0A0P1IGH4</accession>
<dbReference type="Gene3D" id="1.10.10.10">
    <property type="entry name" value="Winged helix-like DNA-binding domain superfamily/Winged helix DNA-binding domain"/>
    <property type="match status" value="1"/>
</dbReference>
<evidence type="ECO:0000313" key="3">
    <source>
        <dbReference type="EMBL" id="CUK11368.1"/>
    </source>
</evidence>
<evidence type="ECO:0000256" key="2">
    <source>
        <dbReference type="SAM" id="MobiDB-lite"/>
    </source>
</evidence>
<dbReference type="InterPro" id="IPR036388">
    <property type="entry name" value="WH-like_DNA-bd_sf"/>
</dbReference>
<dbReference type="SUPFAM" id="SSF53067">
    <property type="entry name" value="Actin-like ATPase domain"/>
    <property type="match status" value="1"/>
</dbReference>
<dbReference type="Gene3D" id="3.30.420.40">
    <property type="match status" value="2"/>
</dbReference>
<evidence type="ECO:0000313" key="4">
    <source>
        <dbReference type="Proteomes" id="UP000051870"/>
    </source>
</evidence>
<dbReference type="InterPro" id="IPR000600">
    <property type="entry name" value="ROK"/>
</dbReference>
<dbReference type="STRING" id="1715693.PH7735_03566"/>
<dbReference type="PANTHER" id="PTHR18964">
    <property type="entry name" value="ROK (REPRESSOR, ORF, KINASE) FAMILY"/>
    <property type="match status" value="1"/>
</dbReference>
<dbReference type="InterPro" id="IPR043129">
    <property type="entry name" value="ATPase_NBD"/>
</dbReference>
<feature type="compositionally biased region" description="Polar residues" evidence="2">
    <location>
        <begin position="14"/>
        <end position="25"/>
    </location>
</feature>
<dbReference type="AlphaFoldDB" id="A0A0P1IGH4"/>
<sequence>MADALQHLDETGVSPVSASARGSNQSGMRAYNERLVLTLIRQRGALPKAEIARMTGLSAQTVSVIMRALEADGFLAKGTPVRGKVGQPSVPMGLKADGAFFFGLKIGRRSLELILTDFEGAVIKRAQRMHKYPSPKNVLSFVNQSVAEMLLALPEEHRTRVAGLGIATPFRLWEWAKSLQVASSEMEAWRDHDIASVLSKFWDFPVFLQNDATAACGAELVFGVQDKPKDFLYFYIGFFVGGGLVLEGNLYPGRTGNAAALGSMPMRGKAQGRQLVDVASLCVLEQNMIADGGDADGLWLSCENWDVPSAILEDWLCAAATGLADAIQSATCLIDVECVLLDGWLPSDLRADLVRRVEAQVHAETVAGIEAPVVREGTIGPDARALGAASLPLSERFLVDRNAFLKG</sequence>
<evidence type="ECO:0000256" key="1">
    <source>
        <dbReference type="ARBA" id="ARBA00006479"/>
    </source>
</evidence>
<proteinExistence type="inferred from homology"/>
<dbReference type="PANTHER" id="PTHR18964:SF149">
    <property type="entry name" value="BIFUNCTIONAL UDP-N-ACETYLGLUCOSAMINE 2-EPIMERASE_N-ACETYLMANNOSAMINE KINASE"/>
    <property type="match status" value="1"/>
</dbReference>
<comment type="similarity">
    <text evidence="1">Belongs to the ROK (NagC/XylR) family.</text>
</comment>
<organism evidence="3 4">
    <name type="scientific">Shimia thalassica</name>
    <dbReference type="NCBI Taxonomy" id="1715693"/>
    <lineage>
        <taxon>Bacteria</taxon>
        <taxon>Pseudomonadati</taxon>
        <taxon>Pseudomonadota</taxon>
        <taxon>Alphaproteobacteria</taxon>
        <taxon>Rhodobacterales</taxon>
        <taxon>Roseobacteraceae</taxon>
    </lineage>
</organism>
<name>A0A0P1IGH4_9RHOB</name>